<dbReference type="STRING" id="37928.SAMN04489742_1564"/>
<keyword evidence="3" id="KW-1003">Cell membrane</keyword>
<evidence type="ECO:0000256" key="1">
    <source>
        <dbReference type="ARBA" id="ARBA00004651"/>
    </source>
</evidence>
<comment type="similarity">
    <text evidence="2">Belongs to the UPF0126 family.</text>
</comment>
<evidence type="ECO:0000313" key="10">
    <source>
        <dbReference type="Proteomes" id="UP000181917"/>
    </source>
</evidence>
<feature type="domain" description="Glycine transporter" evidence="8">
    <location>
        <begin position="6"/>
        <end position="78"/>
    </location>
</feature>
<dbReference type="Proteomes" id="UP000181917">
    <property type="component" value="Unassembled WGS sequence"/>
</dbReference>
<dbReference type="GO" id="GO:0005886">
    <property type="term" value="C:plasma membrane"/>
    <property type="evidence" value="ECO:0007669"/>
    <property type="project" value="UniProtKB-SubCell"/>
</dbReference>
<dbReference type="PANTHER" id="PTHR30506">
    <property type="entry name" value="INNER MEMBRANE PROTEIN"/>
    <property type="match status" value="1"/>
</dbReference>
<organism evidence="9 10">
    <name type="scientific">Crystallibacter crystallopoietes</name>
    <dbReference type="NCBI Taxonomy" id="37928"/>
    <lineage>
        <taxon>Bacteria</taxon>
        <taxon>Bacillati</taxon>
        <taxon>Actinomycetota</taxon>
        <taxon>Actinomycetes</taxon>
        <taxon>Micrococcales</taxon>
        <taxon>Micrococcaceae</taxon>
        <taxon>Crystallibacter</taxon>
    </lineage>
</organism>
<evidence type="ECO:0000256" key="6">
    <source>
        <dbReference type="ARBA" id="ARBA00023136"/>
    </source>
</evidence>
<dbReference type="PANTHER" id="PTHR30506:SF3">
    <property type="entry name" value="UPF0126 INNER MEMBRANE PROTEIN YADS-RELATED"/>
    <property type="match status" value="1"/>
</dbReference>
<gene>
    <name evidence="9" type="ORF">SAMN04489742_1564</name>
</gene>
<proteinExistence type="inferred from homology"/>
<dbReference type="InterPro" id="IPR005115">
    <property type="entry name" value="Gly_transporter"/>
</dbReference>
<keyword evidence="6 7" id="KW-0472">Membrane</keyword>
<dbReference type="Pfam" id="PF03458">
    <property type="entry name" value="Gly_transporter"/>
    <property type="match status" value="2"/>
</dbReference>
<evidence type="ECO:0000256" key="4">
    <source>
        <dbReference type="ARBA" id="ARBA00022692"/>
    </source>
</evidence>
<sequence>MDILLILDLFGTFFFAVSGCLLAARRNFDIVGSLLLGSLVGLGGGVIRDLIISQSVPTAFVEPIYLVAPVLAAVIVYFHVLGVQRFRRTLLIFDAGGLALFCVTGTLKALDSGMGPVTSAVLGITTAVGGGVLRDVVANEVPQIFNPRGVYAVPAMLGASLVTLFSQLGWFNAYTGTAVATVVFLLRVLSLRFGWRVPLAGGAKNPGSATD</sequence>
<feature type="transmembrane region" description="Helical" evidence="7">
    <location>
        <begin position="64"/>
        <end position="83"/>
    </location>
</feature>
<evidence type="ECO:0000256" key="2">
    <source>
        <dbReference type="ARBA" id="ARBA00008193"/>
    </source>
</evidence>
<feature type="transmembrane region" description="Helical" evidence="7">
    <location>
        <begin position="171"/>
        <end position="189"/>
    </location>
</feature>
<reference evidence="9 10" key="1">
    <citation type="submission" date="2016-10" db="EMBL/GenBank/DDBJ databases">
        <authorList>
            <person name="de Groot N.N."/>
        </authorList>
    </citation>
    <scope>NUCLEOTIDE SEQUENCE [LARGE SCALE GENOMIC DNA]</scope>
    <source>
        <strain evidence="9 10">DSM 20117</strain>
    </source>
</reference>
<feature type="transmembrane region" description="Helical" evidence="7">
    <location>
        <begin position="90"/>
        <end position="110"/>
    </location>
</feature>
<keyword evidence="5 7" id="KW-1133">Transmembrane helix</keyword>
<feature type="domain" description="Glycine transporter" evidence="8">
    <location>
        <begin position="92"/>
        <end position="166"/>
    </location>
</feature>
<comment type="subcellular location">
    <subcellularLocation>
        <location evidence="1">Cell membrane</location>
        <topology evidence="1">Multi-pass membrane protein</topology>
    </subcellularLocation>
</comment>
<name>A0A1H1BTP3_9MICC</name>
<feature type="transmembrane region" description="Helical" evidence="7">
    <location>
        <begin position="31"/>
        <end position="52"/>
    </location>
</feature>
<accession>A0A1H1BTP3</accession>
<evidence type="ECO:0000259" key="8">
    <source>
        <dbReference type="Pfam" id="PF03458"/>
    </source>
</evidence>
<keyword evidence="10" id="KW-1185">Reference proteome</keyword>
<evidence type="ECO:0000313" key="9">
    <source>
        <dbReference type="EMBL" id="SDQ55271.1"/>
    </source>
</evidence>
<evidence type="ECO:0000256" key="7">
    <source>
        <dbReference type="SAM" id="Phobius"/>
    </source>
</evidence>
<protein>
    <submittedName>
        <fullName evidence="9">Uncharacterized membrane protein YeiH</fullName>
    </submittedName>
</protein>
<feature type="transmembrane region" description="Helical" evidence="7">
    <location>
        <begin position="6"/>
        <end position="24"/>
    </location>
</feature>
<evidence type="ECO:0000256" key="5">
    <source>
        <dbReference type="ARBA" id="ARBA00022989"/>
    </source>
</evidence>
<dbReference type="EMBL" id="FNKH01000002">
    <property type="protein sequence ID" value="SDQ55271.1"/>
    <property type="molecule type" value="Genomic_DNA"/>
</dbReference>
<evidence type="ECO:0000256" key="3">
    <source>
        <dbReference type="ARBA" id="ARBA00022475"/>
    </source>
</evidence>
<dbReference type="AlphaFoldDB" id="A0A1H1BTP3"/>
<keyword evidence="4 7" id="KW-0812">Transmembrane</keyword>